<evidence type="ECO:0000313" key="4">
    <source>
        <dbReference type="Ensembl" id="ENSLOCP00000006756.1"/>
    </source>
</evidence>
<dbReference type="InParanoid" id="W5MEE7"/>
<reference evidence="4" key="3">
    <citation type="submission" date="2025-09" db="UniProtKB">
        <authorList>
            <consortium name="Ensembl"/>
        </authorList>
    </citation>
    <scope>IDENTIFICATION</scope>
</reference>
<dbReference type="PANTHER" id="PTHR36855">
    <property type="entry name" value="CHROMOSOME 10, WHOLE GENOME SHOTGUN SEQUENCE"/>
    <property type="match status" value="1"/>
</dbReference>
<dbReference type="GeneTree" id="ENSGT00980000199713"/>
<dbReference type="Proteomes" id="UP000018468">
    <property type="component" value="Linkage group LG18"/>
</dbReference>
<reference evidence="4" key="2">
    <citation type="submission" date="2025-08" db="UniProtKB">
        <authorList>
            <consortium name="Ensembl"/>
        </authorList>
    </citation>
    <scope>IDENTIFICATION</scope>
</reference>
<dbReference type="Ensembl" id="ENSLOCT00000006764.1">
    <property type="protein sequence ID" value="ENSLOCP00000006756.1"/>
    <property type="gene ID" value="ENSLOCG00000005596.1"/>
</dbReference>
<feature type="compositionally biased region" description="Polar residues" evidence="1">
    <location>
        <begin position="132"/>
        <end position="146"/>
    </location>
</feature>
<evidence type="ECO:0000259" key="2">
    <source>
        <dbReference type="Pfam" id="PF17733"/>
    </source>
</evidence>
<dbReference type="Bgee" id="ENSLOCG00000005596">
    <property type="expression patterns" value="Expressed in ovary and 13 other cell types or tissues"/>
</dbReference>
<dbReference type="Pfam" id="PF25871">
    <property type="entry name" value="HTH_76"/>
    <property type="match status" value="1"/>
</dbReference>
<dbReference type="EMBL" id="AHAT01024389">
    <property type="status" value="NOT_ANNOTATED_CDS"/>
    <property type="molecule type" value="Genomic_DNA"/>
</dbReference>
<reference evidence="5" key="1">
    <citation type="submission" date="2011-12" db="EMBL/GenBank/DDBJ databases">
        <title>The Draft Genome of Lepisosteus oculatus.</title>
        <authorList>
            <consortium name="The Broad Institute Genome Assembly &amp; Analysis Group"/>
            <consortium name="Computational R&amp;D Group"/>
            <consortium name="and Sequencing Platform"/>
            <person name="Di Palma F."/>
            <person name="Alfoldi J."/>
            <person name="Johnson J."/>
            <person name="Berlin A."/>
            <person name="Gnerre S."/>
            <person name="Jaffe D."/>
            <person name="MacCallum I."/>
            <person name="Young S."/>
            <person name="Walker B.J."/>
            <person name="Lander E.S."/>
            <person name="Lindblad-Toh K."/>
        </authorList>
    </citation>
    <scope>NUCLEOTIDE SEQUENCE [LARGE SCALE GENOMIC DNA]</scope>
</reference>
<evidence type="ECO:0000256" key="1">
    <source>
        <dbReference type="SAM" id="MobiDB-lite"/>
    </source>
</evidence>
<protein>
    <submittedName>
        <fullName evidence="4">Uncharacterized protein</fullName>
    </submittedName>
</protein>
<feature type="region of interest" description="Disordered" evidence="1">
    <location>
        <begin position="58"/>
        <end position="106"/>
    </location>
</feature>
<feature type="compositionally biased region" description="Polar residues" evidence="1">
    <location>
        <begin position="81"/>
        <end position="101"/>
    </location>
</feature>
<dbReference type="eggNOG" id="ENOG502SFN3">
    <property type="taxonomic scope" value="Eukaryota"/>
</dbReference>
<feature type="domain" description="Peroxisomal membrane protein PEX14-like KPWE" evidence="2">
    <location>
        <begin position="110"/>
        <end position="153"/>
    </location>
</feature>
<name>W5MEE7_LEPOC</name>
<dbReference type="InterPro" id="IPR040554">
    <property type="entry name" value="KPWE_PEX14_dom"/>
</dbReference>
<dbReference type="OMA" id="RFIGPID"/>
<dbReference type="HOGENOM" id="CLU_070882_2_1_1"/>
<dbReference type="PANTHER" id="PTHR36855:SF1">
    <property type="entry name" value="PEROXISOME MEMBRANE ANCHOR PROTEIN PEX14P N-TERMINAL DOMAIN-CONTAINING PROTEIN"/>
    <property type="match status" value="1"/>
</dbReference>
<feature type="region of interest" description="Disordered" evidence="1">
    <location>
        <begin position="132"/>
        <end position="156"/>
    </location>
</feature>
<organism evidence="4 5">
    <name type="scientific">Lepisosteus oculatus</name>
    <name type="common">Spotted gar</name>
    <dbReference type="NCBI Taxonomy" id="7918"/>
    <lineage>
        <taxon>Eukaryota</taxon>
        <taxon>Metazoa</taxon>
        <taxon>Chordata</taxon>
        <taxon>Craniata</taxon>
        <taxon>Vertebrata</taxon>
        <taxon>Euteleostomi</taxon>
        <taxon>Actinopterygii</taxon>
        <taxon>Neopterygii</taxon>
        <taxon>Holostei</taxon>
        <taxon>Semionotiformes</taxon>
        <taxon>Lepisosteidae</taxon>
        <taxon>Lepisosteus</taxon>
    </lineage>
</organism>
<dbReference type="Pfam" id="PF17733">
    <property type="entry name" value="KPWE_dom"/>
    <property type="match status" value="1"/>
</dbReference>
<dbReference type="InterPro" id="IPR058841">
    <property type="entry name" value="HTH_76"/>
</dbReference>
<keyword evidence="5" id="KW-1185">Reference proteome</keyword>
<feature type="compositionally biased region" description="Basic and acidic residues" evidence="1">
    <location>
        <begin position="65"/>
        <end position="80"/>
    </location>
</feature>
<accession>W5MEE7</accession>
<evidence type="ECO:0000259" key="3">
    <source>
        <dbReference type="Pfam" id="PF25871"/>
    </source>
</evidence>
<feature type="domain" description="PEX14-like helix-turn-helix" evidence="3">
    <location>
        <begin position="3"/>
        <end position="62"/>
    </location>
</feature>
<dbReference type="AlphaFoldDB" id="W5MEE7"/>
<evidence type="ECO:0000313" key="5">
    <source>
        <dbReference type="Proteomes" id="UP000018468"/>
    </source>
</evidence>
<dbReference type="STRING" id="7918.ENSLOCP00000006756"/>
<proteinExistence type="predicted"/>
<sequence length="156" mass="17722">MEPYLGFSSHDFENDARFQKGLKTLNITGETQENILKMKIFYYNRFVQPIDLEGYRKWQSARTPQSDRGEQACSSPHRDVNPQTLQETPWASDPTSATQPRSPDAEGSLLSFAEVFQLIQCGKEVPGLQKLNISPCQQSPTVSQMSRRPKPWEGKS</sequence>